<proteinExistence type="predicted"/>
<evidence type="ECO:0000313" key="1">
    <source>
        <dbReference type="EMBL" id="KAJ1218050.1"/>
    </source>
</evidence>
<sequence>MGRPLTSPAPDVHFSEWYLKDPNCVDFVDQELGNYFRENSRSVASPVTLWAAGKTSLRGIIKEYVRQQEARQAQLINGFESRIADLEHWVKRSDGHDLRRQLALLPEEFRQASLAQVRQASTQRVYELGDKNRKLLYWLATGDPGWCHSLGTRRALYRRPADDHSYLSPITRTSMCRSLNP</sequence>
<accession>A0AAV7WZ48</accession>
<comment type="caution">
    <text evidence="1">The sequence shown here is derived from an EMBL/GenBank/DDBJ whole genome shotgun (WGS) entry which is preliminary data.</text>
</comment>
<dbReference type="AlphaFoldDB" id="A0AAV7WZ48"/>
<name>A0AAV7WZ48_PLEWA</name>
<organism evidence="1 2">
    <name type="scientific">Pleurodeles waltl</name>
    <name type="common">Iberian ribbed newt</name>
    <dbReference type="NCBI Taxonomy" id="8319"/>
    <lineage>
        <taxon>Eukaryota</taxon>
        <taxon>Metazoa</taxon>
        <taxon>Chordata</taxon>
        <taxon>Craniata</taxon>
        <taxon>Vertebrata</taxon>
        <taxon>Euteleostomi</taxon>
        <taxon>Amphibia</taxon>
        <taxon>Batrachia</taxon>
        <taxon>Caudata</taxon>
        <taxon>Salamandroidea</taxon>
        <taxon>Salamandridae</taxon>
        <taxon>Pleurodelinae</taxon>
        <taxon>Pleurodeles</taxon>
    </lineage>
</organism>
<dbReference type="Proteomes" id="UP001066276">
    <property type="component" value="Chromosome 1_1"/>
</dbReference>
<reference evidence="1" key="1">
    <citation type="journal article" date="2022" name="bioRxiv">
        <title>Sequencing and chromosome-scale assembly of the giantPleurodeles waltlgenome.</title>
        <authorList>
            <person name="Brown T."/>
            <person name="Elewa A."/>
            <person name="Iarovenko S."/>
            <person name="Subramanian E."/>
            <person name="Araus A.J."/>
            <person name="Petzold A."/>
            <person name="Susuki M."/>
            <person name="Suzuki K.-i.T."/>
            <person name="Hayashi T."/>
            <person name="Toyoda A."/>
            <person name="Oliveira C."/>
            <person name="Osipova E."/>
            <person name="Leigh N.D."/>
            <person name="Simon A."/>
            <person name="Yun M.H."/>
        </authorList>
    </citation>
    <scope>NUCLEOTIDE SEQUENCE</scope>
    <source>
        <strain evidence="1">20211129_DDA</strain>
        <tissue evidence="1">Liver</tissue>
    </source>
</reference>
<evidence type="ECO:0000313" key="2">
    <source>
        <dbReference type="Proteomes" id="UP001066276"/>
    </source>
</evidence>
<keyword evidence="2" id="KW-1185">Reference proteome</keyword>
<gene>
    <name evidence="1" type="ORF">NDU88_005636</name>
</gene>
<dbReference type="EMBL" id="JANPWB010000001">
    <property type="protein sequence ID" value="KAJ1218050.1"/>
    <property type="molecule type" value="Genomic_DNA"/>
</dbReference>
<protein>
    <submittedName>
        <fullName evidence="1">Uncharacterized protein</fullName>
    </submittedName>
</protein>